<dbReference type="Proteomes" id="UP001280897">
    <property type="component" value="Unassembled WGS sequence"/>
</dbReference>
<evidence type="ECO:0000256" key="6">
    <source>
        <dbReference type="ARBA" id="ARBA00022967"/>
    </source>
</evidence>
<evidence type="ECO:0000256" key="4">
    <source>
        <dbReference type="ARBA" id="ARBA00022741"/>
    </source>
</evidence>
<dbReference type="PANTHER" id="PTHR46743">
    <property type="entry name" value="TEICHOIC ACIDS EXPORT ATP-BINDING PROTEIN TAGH"/>
    <property type="match status" value="1"/>
</dbReference>
<comment type="similarity">
    <text evidence="1">Belongs to the ABC transporter superfamily.</text>
</comment>
<dbReference type="GO" id="GO:0005524">
    <property type="term" value="F:ATP binding"/>
    <property type="evidence" value="ECO:0007669"/>
    <property type="project" value="UniProtKB-KW"/>
</dbReference>
<gene>
    <name evidence="11" type="ORF">R0G89_03125</name>
</gene>
<keyword evidence="5 11" id="KW-0067">ATP-binding</keyword>
<keyword evidence="7 9" id="KW-0472">Membrane</keyword>
<feature type="domain" description="ABC transporter" evidence="10">
    <location>
        <begin position="13"/>
        <end position="246"/>
    </location>
</feature>
<keyword evidence="4" id="KW-0547">Nucleotide-binding</keyword>
<dbReference type="SUPFAM" id="SSF52540">
    <property type="entry name" value="P-loop containing nucleoside triphosphate hydrolases"/>
    <property type="match status" value="1"/>
</dbReference>
<dbReference type="EMBL" id="JAWJAV010000002">
    <property type="protein sequence ID" value="MDV2620723.1"/>
    <property type="molecule type" value="Genomic_DNA"/>
</dbReference>
<feature type="coiled-coil region" evidence="8">
    <location>
        <begin position="245"/>
        <end position="288"/>
    </location>
</feature>
<keyword evidence="8" id="KW-0175">Coiled coil</keyword>
<evidence type="ECO:0000313" key="11">
    <source>
        <dbReference type="EMBL" id="MDV2620723.1"/>
    </source>
</evidence>
<evidence type="ECO:0000256" key="9">
    <source>
        <dbReference type="SAM" id="Phobius"/>
    </source>
</evidence>
<evidence type="ECO:0000256" key="7">
    <source>
        <dbReference type="ARBA" id="ARBA00023136"/>
    </source>
</evidence>
<dbReference type="PANTHER" id="PTHR46743:SF2">
    <property type="entry name" value="TEICHOIC ACIDS EXPORT ATP-BINDING PROTEIN TAGH"/>
    <property type="match status" value="1"/>
</dbReference>
<dbReference type="Pfam" id="PF00005">
    <property type="entry name" value="ABC_tran"/>
    <property type="match status" value="1"/>
</dbReference>
<dbReference type="Gene3D" id="3.40.50.300">
    <property type="entry name" value="P-loop containing nucleotide triphosphate hydrolases"/>
    <property type="match status" value="1"/>
</dbReference>
<evidence type="ECO:0000259" key="10">
    <source>
        <dbReference type="PROSITE" id="PS50893"/>
    </source>
</evidence>
<proteinExistence type="inferred from homology"/>
<comment type="caution">
    <text evidence="11">The sequence shown here is derived from an EMBL/GenBank/DDBJ whole genome shotgun (WGS) entry which is preliminary data.</text>
</comment>
<reference evidence="11" key="1">
    <citation type="journal article" date="2023" name="PeerJ">
        <title>Selection and evaluation of lactic acid bacteria from chicken feces in Thailand as potential probiotics.</title>
        <authorList>
            <person name="Khurajog B."/>
            <person name="Disastra Y."/>
            <person name="Lawwyne L.D."/>
            <person name="Sirichokchatchawan W."/>
            <person name="Niyomtham W."/>
            <person name="Yindee J."/>
            <person name="Hampson D.J."/>
            <person name="Prapasarakul N."/>
        </authorList>
    </citation>
    <scope>NUCLEOTIDE SEQUENCE</scope>
    <source>
        <strain evidence="11">BF9</strain>
    </source>
</reference>
<dbReference type="InterPro" id="IPR050683">
    <property type="entry name" value="Bact_Polysacc_Export_ATP-bd"/>
</dbReference>
<accession>A0AAW8YFY2</accession>
<dbReference type="FunFam" id="3.40.50.300:FF:003010">
    <property type="entry name" value="Teichoic acids export ATP-binding protein TagH"/>
    <property type="match status" value="1"/>
</dbReference>
<keyword evidence="9" id="KW-1133">Transmembrane helix</keyword>
<keyword evidence="2" id="KW-0813">Transport</keyword>
<dbReference type="RefSeq" id="WP_159210868.1">
    <property type="nucleotide sequence ID" value="NZ_JABRBO010000001.1"/>
</dbReference>
<dbReference type="PROSITE" id="PS50893">
    <property type="entry name" value="ABC_TRANSPORTER_2"/>
    <property type="match status" value="1"/>
</dbReference>
<keyword evidence="3" id="KW-1003">Cell membrane</keyword>
<dbReference type="GO" id="GO:0140359">
    <property type="term" value="F:ABC-type transporter activity"/>
    <property type="evidence" value="ECO:0007669"/>
    <property type="project" value="InterPro"/>
</dbReference>
<evidence type="ECO:0000256" key="1">
    <source>
        <dbReference type="ARBA" id="ARBA00005417"/>
    </source>
</evidence>
<sequence>MNPEYKVEVKNVTKEYDLYKTKSDQLKNFFSLGKVDVPHFWSLKGVSLSIKAGETLGIIGINGSGKSTLSNIISGIIPQTTGSVEVRGDTSIIAIGAGLKRNLTGAENIRLKGLMQGLSIQEIEDLKSSIIDFADIGNFIDQPVKDYSTGMRSRLGFAIAVHINPDIIIIDEALSVGDDTFYQKCVNKIIEFKKQGKTIIFVSHSLGQVEKICDRVAWMHYGDLREIGDTKEIVDHYRTFSKDFKKKSSAERREYQANKKQEQADFDIEEYKRTLIEQTSENEQVNKAKAEKIVNKVMYGQILPEKMTTSTKAVLWCAILLMAFFCLVNISGHSITNSVQHPTTLLHPTHRVITKG</sequence>
<evidence type="ECO:0000256" key="5">
    <source>
        <dbReference type="ARBA" id="ARBA00022840"/>
    </source>
</evidence>
<dbReference type="InterPro" id="IPR003593">
    <property type="entry name" value="AAA+_ATPase"/>
</dbReference>
<keyword evidence="9" id="KW-0812">Transmembrane</keyword>
<evidence type="ECO:0000256" key="2">
    <source>
        <dbReference type="ARBA" id="ARBA00022448"/>
    </source>
</evidence>
<evidence type="ECO:0000256" key="8">
    <source>
        <dbReference type="SAM" id="Coils"/>
    </source>
</evidence>
<organism evidence="11 12">
    <name type="scientific">Pediococcus acidilactici</name>
    <dbReference type="NCBI Taxonomy" id="1254"/>
    <lineage>
        <taxon>Bacteria</taxon>
        <taxon>Bacillati</taxon>
        <taxon>Bacillota</taxon>
        <taxon>Bacilli</taxon>
        <taxon>Lactobacillales</taxon>
        <taxon>Lactobacillaceae</taxon>
        <taxon>Pediococcus</taxon>
        <taxon>Pediococcus acidilactici group</taxon>
    </lineage>
</organism>
<dbReference type="InterPro" id="IPR027417">
    <property type="entry name" value="P-loop_NTPase"/>
</dbReference>
<dbReference type="InterPro" id="IPR003439">
    <property type="entry name" value="ABC_transporter-like_ATP-bd"/>
</dbReference>
<dbReference type="AlphaFoldDB" id="A0AAW8YFY2"/>
<reference evidence="11" key="2">
    <citation type="submission" date="2023-10" db="EMBL/GenBank/DDBJ databases">
        <authorList>
            <person name="Khurajog B."/>
        </authorList>
    </citation>
    <scope>NUCLEOTIDE SEQUENCE</scope>
    <source>
        <strain evidence="11">BF9</strain>
    </source>
</reference>
<evidence type="ECO:0000256" key="3">
    <source>
        <dbReference type="ARBA" id="ARBA00022475"/>
    </source>
</evidence>
<dbReference type="CDD" id="cd03220">
    <property type="entry name" value="ABC_KpsT_Wzt"/>
    <property type="match status" value="1"/>
</dbReference>
<dbReference type="SMART" id="SM00382">
    <property type="entry name" value="AAA"/>
    <property type="match status" value="1"/>
</dbReference>
<dbReference type="GO" id="GO:0016887">
    <property type="term" value="F:ATP hydrolysis activity"/>
    <property type="evidence" value="ECO:0007669"/>
    <property type="project" value="InterPro"/>
</dbReference>
<feature type="transmembrane region" description="Helical" evidence="9">
    <location>
        <begin position="313"/>
        <end position="330"/>
    </location>
</feature>
<name>A0AAW8YFY2_PEDAC</name>
<keyword evidence="6" id="KW-1278">Translocase</keyword>
<dbReference type="GO" id="GO:0016020">
    <property type="term" value="C:membrane"/>
    <property type="evidence" value="ECO:0007669"/>
    <property type="project" value="InterPro"/>
</dbReference>
<protein>
    <submittedName>
        <fullName evidence="11">ATP-binding cassette domain-containing protein</fullName>
    </submittedName>
</protein>
<dbReference type="InterPro" id="IPR015860">
    <property type="entry name" value="ABC_transpr_TagH-like"/>
</dbReference>
<evidence type="ECO:0000313" key="12">
    <source>
        <dbReference type="Proteomes" id="UP001280897"/>
    </source>
</evidence>